<dbReference type="RefSeq" id="WP_051678046.1">
    <property type="nucleotide sequence ID" value="NZ_JJRY01000002.1"/>
</dbReference>
<evidence type="ECO:0000259" key="1">
    <source>
        <dbReference type="Pfam" id="PF24698"/>
    </source>
</evidence>
<dbReference type="Proteomes" id="UP000027936">
    <property type="component" value="Unassembled WGS sequence"/>
</dbReference>
<keyword evidence="2" id="KW-0540">Nuclease</keyword>
<evidence type="ECO:0000313" key="3">
    <source>
        <dbReference type="Proteomes" id="UP000027936"/>
    </source>
</evidence>
<dbReference type="PATRIC" id="fig|1348973.3.peg.639"/>
<dbReference type="InterPro" id="IPR044556">
    <property type="entry name" value="EndoII-like_GIY-YIG"/>
</dbReference>
<dbReference type="InterPro" id="IPR056079">
    <property type="entry name" value="DUF7662"/>
</dbReference>
<gene>
    <name evidence="2" type="ORF">M670_00671</name>
</gene>
<dbReference type="OrthoDB" id="1551455at2"/>
<evidence type="ECO:0000313" key="2">
    <source>
        <dbReference type="EMBL" id="KEF39650.1"/>
    </source>
</evidence>
<accession>A0A072P2F6</accession>
<dbReference type="Gene3D" id="3.40.1440.40">
    <property type="match status" value="1"/>
</dbReference>
<dbReference type="AlphaFoldDB" id="A0A072P2F6"/>
<keyword evidence="2" id="KW-0255">Endonuclease</keyword>
<reference evidence="2 3" key="1">
    <citation type="submission" date="2014-04" db="EMBL/GenBank/DDBJ databases">
        <title>Draft genome sequence of Bacillus azotoformans MEV2011, a (co-) denitrifying strain unable to grow in the presence of oxygen.</title>
        <authorList>
            <person name="Nielsen M."/>
            <person name="Schreiber L."/>
            <person name="Finster K."/>
            <person name="Schramm A."/>
        </authorList>
    </citation>
    <scope>NUCLEOTIDE SEQUENCE [LARGE SCALE GENOMIC DNA]</scope>
    <source>
        <strain evidence="2 3">MEV2011</strain>
    </source>
</reference>
<sequence>MSKYVSLGQFLLSSGQDSINMYFSEIEKILGFHLPKSAYTYDAWWANGGHSQANAWLGAGYKVERVNLKEQTVCFCKSVCKSSQPSQPKLRSSRTAPAIHTNPMPINATAKTLSVYGYEFFYLQQLIPECDTSGCIVKYYPQDGYDNKKNLLLSHHGNGAFCRFSINAGDWPGVYLWVVDNRIIYIGETDGLKRRFNMGYGRIAPRNCYVGGQSTNCKMNKVVLSLYEQGKTVDLYFYKTTDYKHVELELLGKIKTPYNVKDN</sequence>
<comment type="caution">
    <text evidence="2">The sequence shown here is derived from an EMBL/GenBank/DDBJ whole genome shotgun (WGS) entry which is preliminary data.</text>
</comment>
<dbReference type="CDD" id="cd10436">
    <property type="entry name" value="GIY-YIG_EndoII_Hpy188I_like"/>
    <property type="match status" value="1"/>
</dbReference>
<dbReference type="EMBL" id="JJRY01000002">
    <property type="protein sequence ID" value="KEF39650.1"/>
    <property type="molecule type" value="Genomic_DNA"/>
</dbReference>
<feature type="domain" description="DUF7662" evidence="1">
    <location>
        <begin position="6"/>
        <end position="75"/>
    </location>
</feature>
<dbReference type="InterPro" id="IPR053748">
    <property type="entry name" value="Host_DNA_Degrad_Endo"/>
</dbReference>
<name>A0A072P2F6_SCHAZ</name>
<dbReference type="GO" id="GO:0004519">
    <property type="term" value="F:endonuclease activity"/>
    <property type="evidence" value="ECO:0007669"/>
    <property type="project" value="UniProtKB-KW"/>
</dbReference>
<proteinExistence type="predicted"/>
<dbReference type="Pfam" id="PF24698">
    <property type="entry name" value="DUF7662"/>
    <property type="match status" value="1"/>
</dbReference>
<protein>
    <submittedName>
        <fullName evidence="2">Putative endonuclease</fullName>
    </submittedName>
</protein>
<keyword evidence="2" id="KW-0378">Hydrolase</keyword>
<organism evidence="2 3">
    <name type="scientific">Schinkia azotoformans MEV2011</name>
    <dbReference type="NCBI Taxonomy" id="1348973"/>
    <lineage>
        <taxon>Bacteria</taxon>
        <taxon>Bacillati</taxon>
        <taxon>Bacillota</taxon>
        <taxon>Bacilli</taxon>
        <taxon>Bacillales</taxon>
        <taxon>Bacillaceae</taxon>
        <taxon>Calidifontibacillus/Schinkia group</taxon>
        <taxon>Schinkia</taxon>
    </lineage>
</organism>